<comment type="subcellular location">
    <subcellularLocation>
        <location evidence="7">Cytoplasm</location>
    </subcellularLocation>
</comment>
<dbReference type="Proteomes" id="UP000007374">
    <property type="component" value="Unassembled WGS sequence"/>
</dbReference>
<feature type="domain" description="Fructose-1-6-bisphosphatase class 1 C-terminal" evidence="10">
    <location>
        <begin position="193"/>
        <end position="323"/>
    </location>
</feature>
<dbReference type="SUPFAM" id="SSF56655">
    <property type="entry name" value="Carbohydrate phosphatase"/>
    <property type="match status" value="1"/>
</dbReference>
<dbReference type="GO" id="GO:0005829">
    <property type="term" value="C:cytosol"/>
    <property type="evidence" value="ECO:0007669"/>
    <property type="project" value="TreeGrafter"/>
</dbReference>
<dbReference type="PATRIC" id="fig|1231190.3.peg.3840"/>
<dbReference type="GO" id="GO:0030388">
    <property type="term" value="P:fructose 1,6-bisphosphate metabolic process"/>
    <property type="evidence" value="ECO:0007669"/>
    <property type="project" value="TreeGrafter"/>
</dbReference>
<dbReference type="NCBIfam" id="NF006780">
    <property type="entry name" value="PRK09293.1-4"/>
    <property type="match status" value="1"/>
</dbReference>
<evidence type="ECO:0000256" key="2">
    <source>
        <dbReference type="ARBA" id="ARBA00010941"/>
    </source>
</evidence>
<dbReference type="Gene3D" id="3.30.540.10">
    <property type="entry name" value="Fructose-1,6-Bisphosphatase, subunit A, domain 1"/>
    <property type="match status" value="1"/>
</dbReference>
<dbReference type="AlphaFoldDB" id="K2NSZ8"/>
<dbReference type="PRINTS" id="PR00115">
    <property type="entry name" value="F16BPHPHTASE"/>
</dbReference>
<evidence type="ECO:0000313" key="11">
    <source>
        <dbReference type="EMBL" id="EKF40924.1"/>
    </source>
</evidence>
<dbReference type="STRING" id="721133.SAMN05216176_102576"/>
<dbReference type="PANTHER" id="PTHR11556">
    <property type="entry name" value="FRUCTOSE-1,6-BISPHOSPHATASE-RELATED"/>
    <property type="match status" value="1"/>
</dbReference>
<dbReference type="GO" id="GO:0005986">
    <property type="term" value="P:sucrose biosynthetic process"/>
    <property type="evidence" value="ECO:0007669"/>
    <property type="project" value="TreeGrafter"/>
</dbReference>
<comment type="similarity">
    <text evidence="2 7 8">Belongs to the FBPase class 1 family.</text>
</comment>
<evidence type="ECO:0000256" key="6">
    <source>
        <dbReference type="ARBA" id="ARBA00024331"/>
    </source>
</evidence>
<feature type="binding site" evidence="7">
    <location>
        <position position="272"/>
    </location>
    <ligand>
        <name>Mg(2+)</name>
        <dbReference type="ChEBI" id="CHEBI:18420"/>
        <label>2</label>
    </ligand>
</feature>
<dbReference type="GO" id="GO:0042132">
    <property type="term" value="F:fructose 1,6-bisphosphate 1-phosphatase activity"/>
    <property type="evidence" value="ECO:0007669"/>
    <property type="project" value="UniProtKB-UniRule"/>
</dbReference>
<feature type="binding site" evidence="7">
    <location>
        <position position="93"/>
    </location>
    <ligand>
        <name>Mg(2+)</name>
        <dbReference type="ChEBI" id="CHEBI:18420"/>
        <label>1</label>
    </ligand>
</feature>
<dbReference type="PANTHER" id="PTHR11556:SF35">
    <property type="entry name" value="SEDOHEPTULOSE-1,7-BISPHOSPHATASE, CHLOROPLASTIC"/>
    <property type="match status" value="1"/>
</dbReference>
<evidence type="ECO:0000256" key="7">
    <source>
        <dbReference type="HAMAP-Rule" id="MF_01855"/>
    </source>
</evidence>
<dbReference type="EC" id="3.1.3.11" evidence="7"/>
<feature type="binding site" evidence="7">
    <location>
        <position position="115"/>
    </location>
    <ligand>
        <name>Mg(2+)</name>
        <dbReference type="ChEBI" id="CHEBI:18420"/>
        <label>2</label>
    </ligand>
</feature>
<keyword evidence="5 7" id="KW-0119">Carbohydrate metabolism</keyword>
<dbReference type="InterPro" id="IPR044015">
    <property type="entry name" value="FBPase_C_dom"/>
</dbReference>
<dbReference type="PIRSF" id="PIRSF000904">
    <property type="entry name" value="FBPtase_SBPase"/>
    <property type="match status" value="1"/>
</dbReference>
<keyword evidence="3 7" id="KW-0963">Cytoplasm</keyword>
<protein>
    <recommendedName>
        <fullName evidence="7">Fructose-1,6-bisphosphatase class 1</fullName>
        <shortName evidence="7">FBPase class 1</shortName>
        <ecNumber evidence="7">3.1.3.11</ecNumber>
    </recommendedName>
    <alternativeName>
        <fullName evidence="7">D-fructose-1,6-bisphosphate 1-phosphohydrolase class 1</fullName>
    </alternativeName>
</protein>
<feature type="binding site" evidence="7">
    <location>
        <position position="200"/>
    </location>
    <ligand>
        <name>substrate</name>
    </ligand>
</feature>
<dbReference type="GO" id="GO:0006094">
    <property type="term" value="P:gluconeogenesis"/>
    <property type="evidence" value="ECO:0007669"/>
    <property type="project" value="UniProtKB-UniRule"/>
</dbReference>
<feature type="binding site" evidence="7">
    <location>
        <position position="112"/>
    </location>
    <ligand>
        <name>Mg(2+)</name>
        <dbReference type="ChEBI" id="CHEBI:18420"/>
        <label>1</label>
    </ligand>
</feature>
<accession>K2NSZ8</accession>
<dbReference type="GO" id="GO:0000287">
    <property type="term" value="F:magnesium ion binding"/>
    <property type="evidence" value="ECO:0007669"/>
    <property type="project" value="UniProtKB-UniRule"/>
</dbReference>
<feature type="binding site" evidence="7">
    <location>
        <position position="114"/>
    </location>
    <ligand>
        <name>Mg(2+)</name>
        <dbReference type="ChEBI" id="CHEBI:18420"/>
        <label>1</label>
    </ligand>
</feature>
<dbReference type="eggNOG" id="COG0158">
    <property type="taxonomic scope" value="Bacteria"/>
</dbReference>
<evidence type="ECO:0000259" key="9">
    <source>
        <dbReference type="Pfam" id="PF00316"/>
    </source>
</evidence>
<dbReference type="GO" id="GO:0006000">
    <property type="term" value="P:fructose metabolic process"/>
    <property type="evidence" value="ECO:0007669"/>
    <property type="project" value="TreeGrafter"/>
</dbReference>
<keyword evidence="4 7" id="KW-0378">Hydrolase</keyword>
<keyword evidence="12" id="KW-1185">Reference proteome</keyword>
<dbReference type="CDD" id="cd00354">
    <property type="entry name" value="FBPase"/>
    <property type="match status" value="1"/>
</dbReference>
<name>K2NSZ8_9HYPH</name>
<evidence type="ECO:0000313" key="12">
    <source>
        <dbReference type="Proteomes" id="UP000007374"/>
    </source>
</evidence>
<dbReference type="HAMAP" id="MF_01855">
    <property type="entry name" value="FBPase_class1"/>
    <property type="match status" value="1"/>
</dbReference>
<sequence length="330" mass="35113">MLETISPMGGNEPLPAYLARQKDADGAAAIVLALARALPPLADRVSAEALRGEPGAVVGINKSGDEQKALDAEAHDLMIDVLRRAGVRQVLSEEAEEVIHLNAEGRFDVAIDPIDGSGNIGVGAPLGMLFSILPAAEGGFLRCGRAVVAAGYASFGHSTDIGFSLGEGVTIAVFDRSVGDFRVTRERLRLSPSTRSVAYNASNERHWPEGLQRYVRDLLAGREGPRGKDFNMRWLAAAVGDLHRILLKGGAFMYPADGRPGYARGHLRLVYEAVPVAFLMEQAGGLATNGRTPILDLVPDELHAKTPLLFGAAEEIETLCAYLAADPAQL</sequence>
<dbReference type="PIRSF" id="PIRSF500210">
    <property type="entry name" value="FBPtase"/>
    <property type="match status" value="1"/>
</dbReference>
<dbReference type="Pfam" id="PF00316">
    <property type="entry name" value="FBPase"/>
    <property type="match status" value="1"/>
</dbReference>
<evidence type="ECO:0000256" key="8">
    <source>
        <dbReference type="RuleBase" id="RU000508"/>
    </source>
</evidence>
<evidence type="ECO:0000256" key="4">
    <source>
        <dbReference type="ARBA" id="ARBA00022801"/>
    </source>
</evidence>
<gene>
    <name evidence="7" type="primary">fbp</name>
    <name evidence="11" type="ORF">NA8A_18572</name>
</gene>
<organism evidence="11 12">
    <name type="scientific">Nitratireductor indicus C115</name>
    <dbReference type="NCBI Taxonomy" id="1231190"/>
    <lineage>
        <taxon>Bacteria</taxon>
        <taxon>Pseudomonadati</taxon>
        <taxon>Pseudomonadota</taxon>
        <taxon>Alphaproteobacteria</taxon>
        <taxon>Hyphomicrobiales</taxon>
        <taxon>Phyllobacteriaceae</taxon>
        <taxon>Nitratireductor</taxon>
    </lineage>
</organism>
<comment type="caution">
    <text evidence="7">Lacks conserved residue(s) required for the propagation of feature annotation.</text>
</comment>
<dbReference type="InterPro" id="IPR028343">
    <property type="entry name" value="FBPtase"/>
</dbReference>
<feature type="domain" description="Fructose-1-6-bisphosphatase class I N-terminal" evidence="9">
    <location>
        <begin position="54"/>
        <end position="185"/>
    </location>
</feature>
<comment type="subunit">
    <text evidence="7">Homotetramer.</text>
</comment>
<dbReference type="GO" id="GO:0006002">
    <property type="term" value="P:fructose 6-phosphate metabolic process"/>
    <property type="evidence" value="ECO:0007669"/>
    <property type="project" value="TreeGrafter"/>
</dbReference>
<feature type="binding site" evidence="7">
    <location>
        <position position="112"/>
    </location>
    <ligand>
        <name>Mg(2+)</name>
        <dbReference type="ChEBI" id="CHEBI:18420"/>
        <label>2</label>
    </ligand>
</feature>
<comment type="pathway">
    <text evidence="6">Carbohydrate biosynthesis.</text>
</comment>
<keyword evidence="7" id="KW-0460">Magnesium</keyword>
<evidence type="ECO:0000256" key="1">
    <source>
        <dbReference type="ARBA" id="ARBA00001273"/>
    </source>
</evidence>
<dbReference type="InterPro" id="IPR000146">
    <property type="entry name" value="FBPase_class-1"/>
</dbReference>
<evidence type="ECO:0000256" key="5">
    <source>
        <dbReference type="ARBA" id="ARBA00023277"/>
    </source>
</evidence>
<dbReference type="Pfam" id="PF18913">
    <property type="entry name" value="FBPase_C"/>
    <property type="match status" value="1"/>
</dbReference>
<dbReference type="EMBL" id="AMSI01000014">
    <property type="protein sequence ID" value="EKF40924.1"/>
    <property type="molecule type" value="Genomic_DNA"/>
</dbReference>
<reference evidence="11 12" key="1">
    <citation type="journal article" date="2012" name="J. Bacteriol.">
        <title>Genome Sequence of Nitratireductor indicus Type Strain C115.</title>
        <authorList>
            <person name="Lai Q."/>
            <person name="Li G."/>
            <person name="Yu Z."/>
            <person name="Shao Z."/>
        </authorList>
    </citation>
    <scope>NUCLEOTIDE SEQUENCE [LARGE SCALE GENOMIC DNA]</scope>
    <source>
        <strain evidence="11 12">C115</strain>
    </source>
</reference>
<evidence type="ECO:0000256" key="3">
    <source>
        <dbReference type="ARBA" id="ARBA00022490"/>
    </source>
</evidence>
<dbReference type="RefSeq" id="WP_009451923.1">
    <property type="nucleotide sequence ID" value="NZ_AMSI01000014.1"/>
</dbReference>
<keyword evidence="7" id="KW-0479">Metal-binding</keyword>
<proteinExistence type="inferred from homology"/>
<dbReference type="Gene3D" id="3.40.190.80">
    <property type="match status" value="1"/>
</dbReference>
<comment type="cofactor">
    <cofactor evidence="7">
        <name>Mg(2+)</name>
        <dbReference type="ChEBI" id="CHEBI:18420"/>
    </cofactor>
    <text evidence="7">Binds 2 magnesium ions per subunit.</text>
</comment>
<comment type="caution">
    <text evidence="11">The sequence shown here is derived from an EMBL/GenBank/DDBJ whole genome shotgun (WGS) entry which is preliminary data.</text>
</comment>
<dbReference type="InterPro" id="IPR033391">
    <property type="entry name" value="FBPase_N"/>
</dbReference>
<comment type="catalytic activity">
    <reaction evidence="1 7">
        <text>beta-D-fructose 1,6-bisphosphate + H2O = beta-D-fructose 6-phosphate + phosphate</text>
        <dbReference type="Rhea" id="RHEA:11064"/>
        <dbReference type="ChEBI" id="CHEBI:15377"/>
        <dbReference type="ChEBI" id="CHEBI:32966"/>
        <dbReference type="ChEBI" id="CHEBI:43474"/>
        <dbReference type="ChEBI" id="CHEBI:57634"/>
        <dbReference type="EC" id="3.1.3.11"/>
    </reaction>
</comment>
<evidence type="ECO:0000259" key="10">
    <source>
        <dbReference type="Pfam" id="PF18913"/>
    </source>
</evidence>